<dbReference type="Proteomes" id="UP000183832">
    <property type="component" value="Unassembled WGS sequence"/>
</dbReference>
<name>A0A1J1J7E4_9DIPT</name>
<organism evidence="1 2">
    <name type="scientific">Clunio marinus</name>
    <dbReference type="NCBI Taxonomy" id="568069"/>
    <lineage>
        <taxon>Eukaryota</taxon>
        <taxon>Metazoa</taxon>
        <taxon>Ecdysozoa</taxon>
        <taxon>Arthropoda</taxon>
        <taxon>Hexapoda</taxon>
        <taxon>Insecta</taxon>
        <taxon>Pterygota</taxon>
        <taxon>Neoptera</taxon>
        <taxon>Endopterygota</taxon>
        <taxon>Diptera</taxon>
        <taxon>Nematocera</taxon>
        <taxon>Chironomoidea</taxon>
        <taxon>Chironomidae</taxon>
        <taxon>Clunio</taxon>
    </lineage>
</organism>
<sequence>MVAKELKKNHLLLYHGSRKLTVLDILFAVSITNTTERSGRETLFSTHWYIKKTSQNVKYIQEEKYQPLQRVSTERQHQQPMSADGEKLYVKIEMEKISVEAHRQQLSRLRELTNPGMRPKE</sequence>
<protein>
    <submittedName>
        <fullName evidence="1">CLUMA_CG021148, isoform A</fullName>
    </submittedName>
</protein>
<evidence type="ECO:0000313" key="1">
    <source>
        <dbReference type="EMBL" id="CRL07898.1"/>
    </source>
</evidence>
<dbReference type="EMBL" id="CVRI01000074">
    <property type="protein sequence ID" value="CRL07898.1"/>
    <property type="molecule type" value="Genomic_DNA"/>
</dbReference>
<dbReference type="AlphaFoldDB" id="A0A1J1J7E4"/>
<keyword evidence="2" id="KW-1185">Reference proteome</keyword>
<accession>A0A1J1J7E4</accession>
<proteinExistence type="predicted"/>
<evidence type="ECO:0000313" key="2">
    <source>
        <dbReference type="Proteomes" id="UP000183832"/>
    </source>
</evidence>
<reference evidence="1 2" key="1">
    <citation type="submission" date="2015-04" db="EMBL/GenBank/DDBJ databases">
        <authorList>
            <person name="Syromyatnikov M.Y."/>
            <person name="Popov V.N."/>
        </authorList>
    </citation>
    <scope>NUCLEOTIDE SEQUENCE [LARGE SCALE GENOMIC DNA]</scope>
</reference>
<gene>
    <name evidence="1" type="ORF">CLUMA_CG021148</name>
</gene>